<dbReference type="SUPFAM" id="SSF49879">
    <property type="entry name" value="SMAD/FHA domain"/>
    <property type="match status" value="1"/>
</dbReference>
<evidence type="ECO:0000313" key="3">
    <source>
        <dbReference type="EMBL" id="KAG8233997.1"/>
    </source>
</evidence>
<feature type="region of interest" description="Disordered" evidence="1">
    <location>
        <begin position="150"/>
        <end position="173"/>
    </location>
</feature>
<dbReference type="InterPro" id="IPR008984">
    <property type="entry name" value="SMAD_FHA_dom_sf"/>
</dbReference>
<dbReference type="InterPro" id="IPR000253">
    <property type="entry name" value="FHA_dom"/>
</dbReference>
<protein>
    <recommendedName>
        <fullName evidence="2">FHA domain-containing protein</fullName>
    </recommendedName>
</protein>
<accession>A0A8K0KGE4</accession>
<dbReference type="Gene3D" id="2.60.200.20">
    <property type="match status" value="1"/>
</dbReference>
<dbReference type="Pfam" id="PF00498">
    <property type="entry name" value="FHA"/>
    <property type="match status" value="1"/>
</dbReference>
<name>A0A8K0KGE4_LADFU</name>
<organism evidence="3 4">
    <name type="scientific">Ladona fulva</name>
    <name type="common">Scarce chaser dragonfly</name>
    <name type="synonym">Libellula fulva</name>
    <dbReference type="NCBI Taxonomy" id="123851"/>
    <lineage>
        <taxon>Eukaryota</taxon>
        <taxon>Metazoa</taxon>
        <taxon>Ecdysozoa</taxon>
        <taxon>Arthropoda</taxon>
        <taxon>Hexapoda</taxon>
        <taxon>Insecta</taxon>
        <taxon>Pterygota</taxon>
        <taxon>Palaeoptera</taxon>
        <taxon>Odonata</taxon>
        <taxon>Epiprocta</taxon>
        <taxon>Anisoptera</taxon>
        <taxon>Libelluloidea</taxon>
        <taxon>Libellulidae</taxon>
        <taxon>Ladona</taxon>
    </lineage>
</organism>
<dbReference type="Proteomes" id="UP000792457">
    <property type="component" value="Unassembled WGS sequence"/>
</dbReference>
<dbReference type="AlphaFoldDB" id="A0A8K0KGE4"/>
<keyword evidence="4" id="KW-1185">Reference proteome</keyword>
<feature type="non-terminal residue" evidence="3">
    <location>
        <position position="173"/>
    </location>
</feature>
<dbReference type="PROSITE" id="PS50006">
    <property type="entry name" value="FHA_DOMAIN"/>
    <property type="match status" value="1"/>
</dbReference>
<reference evidence="3" key="1">
    <citation type="submission" date="2013-04" db="EMBL/GenBank/DDBJ databases">
        <authorList>
            <person name="Qu J."/>
            <person name="Murali S.C."/>
            <person name="Bandaranaike D."/>
            <person name="Bellair M."/>
            <person name="Blankenburg K."/>
            <person name="Chao H."/>
            <person name="Dinh H."/>
            <person name="Doddapaneni H."/>
            <person name="Downs B."/>
            <person name="Dugan-Rocha S."/>
            <person name="Elkadiri S."/>
            <person name="Gnanaolivu R.D."/>
            <person name="Hernandez B."/>
            <person name="Javaid M."/>
            <person name="Jayaseelan J.C."/>
            <person name="Lee S."/>
            <person name="Li M."/>
            <person name="Ming W."/>
            <person name="Munidasa M."/>
            <person name="Muniz J."/>
            <person name="Nguyen L."/>
            <person name="Ongeri F."/>
            <person name="Osuji N."/>
            <person name="Pu L.-L."/>
            <person name="Puazo M."/>
            <person name="Qu C."/>
            <person name="Quiroz J."/>
            <person name="Raj R."/>
            <person name="Weissenberger G."/>
            <person name="Xin Y."/>
            <person name="Zou X."/>
            <person name="Han Y."/>
            <person name="Richards S."/>
            <person name="Worley K."/>
            <person name="Muzny D."/>
            <person name="Gibbs R."/>
        </authorList>
    </citation>
    <scope>NUCLEOTIDE SEQUENCE</scope>
    <source>
        <strain evidence="3">Sampled in the wild</strain>
    </source>
</reference>
<sequence length="173" mass="19560">MKMSGSDSVTSDKHLPCYQVILGESSRIYPISAEFVVGRGRLCDMRLVAFDVSRLHCEIRCTDEGWNVTNKSMYGLSLNGHVYKGLKVLNLTHSDILILGSVYLQIFLEVDEKRYRVPVRTMRFNVVEMCSLNVGNGLWESNLAKLGEKDADDKKDENIESENESSSIVAEYK</sequence>
<evidence type="ECO:0000256" key="1">
    <source>
        <dbReference type="SAM" id="MobiDB-lite"/>
    </source>
</evidence>
<feature type="domain" description="FHA" evidence="2">
    <location>
        <begin position="35"/>
        <end position="83"/>
    </location>
</feature>
<proteinExistence type="predicted"/>
<evidence type="ECO:0000259" key="2">
    <source>
        <dbReference type="PROSITE" id="PS50006"/>
    </source>
</evidence>
<comment type="caution">
    <text evidence="3">The sequence shown here is derived from an EMBL/GenBank/DDBJ whole genome shotgun (WGS) entry which is preliminary data.</text>
</comment>
<reference evidence="3" key="2">
    <citation type="submission" date="2017-10" db="EMBL/GenBank/DDBJ databases">
        <title>Ladona fulva Genome sequencing and assembly.</title>
        <authorList>
            <person name="Murali S."/>
            <person name="Richards S."/>
            <person name="Bandaranaike D."/>
            <person name="Bellair M."/>
            <person name="Blankenburg K."/>
            <person name="Chao H."/>
            <person name="Dinh H."/>
            <person name="Doddapaneni H."/>
            <person name="Dugan-Rocha S."/>
            <person name="Elkadiri S."/>
            <person name="Gnanaolivu R."/>
            <person name="Hernandez B."/>
            <person name="Skinner E."/>
            <person name="Javaid M."/>
            <person name="Lee S."/>
            <person name="Li M."/>
            <person name="Ming W."/>
            <person name="Munidasa M."/>
            <person name="Muniz J."/>
            <person name="Nguyen L."/>
            <person name="Hughes D."/>
            <person name="Osuji N."/>
            <person name="Pu L.-L."/>
            <person name="Puazo M."/>
            <person name="Qu C."/>
            <person name="Quiroz J."/>
            <person name="Raj R."/>
            <person name="Weissenberger G."/>
            <person name="Xin Y."/>
            <person name="Zou X."/>
            <person name="Han Y."/>
            <person name="Worley K."/>
            <person name="Muzny D."/>
            <person name="Gibbs R."/>
        </authorList>
    </citation>
    <scope>NUCLEOTIDE SEQUENCE</scope>
    <source>
        <strain evidence="3">Sampled in the wild</strain>
    </source>
</reference>
<dbReference type="CDD" id="cd00060">
    <property type="entry name" value="FHA"/>
    <property type="match status" value="1"/>
</dbReference>
<feature type="compositionally biased region" description="Low complexity" evidence="1">
    <location>
        <begin position="164"/>
        <end position="173"/>
    </location>
</feature>
<evidence type="ECO:0000313" key="4">
    <source>
        <dbReference type="Proteomes" id="UP000792457"/>
    </source>
</evidence>
<gene>
    <name evidence="3" type="ORF">J437_LFUL013915</name>
</gene>
<dbReference type="EMBL" id="KZ308762">
    <property type="protein sequence ID" value="KAG8233997.1"/>
    <property type="molecule type" value="Genomic_DNA"/>
</dbReference>